<dbReference type="Gene3D" id="2.60.40.1180">
    <property type="entry name" value="Golgi alpha-mannosidase II"/>
    <property type="match status" value="1"/>
</dbReference>
<keyword evidence="4" id="KW-0624">Polysaccharide degradation</keyword>
<dbReference type="Proteomes" id="UP000266118">
    <property type="component" value="Chromosome"/>
</dbReference>
<dbReference type="InterPro" id="IPR013780">
    <property type="entry name" value="Glyco_hydro_b"/>
</dbReference>
<dbReference type="AlphaFoldDB" id="A0A386HR07"/>
<keyword evidence="4" id="KW-0119">Carbohydrate metabolism</keyword>
<dbReference type="GO" id="GO:0006665">
    <property type="term" value="P:sphingolipid metabolic process"/>
    <property type="evidence" value="ECO:0007669"/>
    <property type="project" value="InterPro"/>
</dbReference>
<organism evidence="4 5">
    <name type="scientific">Arachidicoccus soli</name>
    <dbReference type="NCBI Taxonomy" id="2341117"/>
    <lineage>
        <taxon>Bacteria</taxon>
        <taxon>Pseudomonadati</taxon>
        <taxon>Bacteroidota</taxon>
        <taxon>Chitinophagia</taxon>
        <taxon>Chitinophagales</taxon>
        <taxon>Chitinophagaceae</taxon>
        <taxon>Arachidicoccus</taxon>
    </lineage>
</organism>
<dbReference type="SUPFAM" id="SSF51445">
    <property type="entry name" value="(Trans)glycosidases"/>
    <property type="match status" value="1"/>
</dbReference>
<evidence type="ECO:0000313" key="5">
    <source>
        <dbReference type="Proteomes" id="UP000266118"/>
    </source>
</evidence>
<dbReference type="KEGG" id="ark:D6B99_10645"/>
<dbReference type="GO" id="GO:0004348">
    <property type="term" value="F:glucosylceramidase activity"/>
    <property type="evidence" value="ECO:0007669"/>
    <property type="project" value="InterPro"/>
</dbReference>
<evidence type="ECO:0000256" key="1">
    <source>
        <dbReference type="ARBA" id="ARBA00005382"/>
    </source>
</evidence>
<dbReference type="PANTHER" id="PTHR11069">
    <property type="entry name" value="GLUCOSYLCERAMIDASE"/>
    <property type="match status" value="1"/>
</dbReference>
<protein>
    <submittedName>
        <fullName evidence="4">Xylanase</fullName>
    </submittedName>
</protein>
<gene>
    <name evidence="4" type="ORF">D6B99_10645</name>
</gene>
<dbReference type="EMBL" id="CP032489">
    <property type="protein sequence ID" value="AYD48006.1"/>
    <property type="molecule type" value="Genomic_DNA"/>
</dbReference>
<accession>A0A386HR07</accession>
<keyword evidence="4" id="KW-0326">Glycosidase</keyword>
<reference evidence="4 5" key="1">
    <citation type="submission" date="2018-09" db="EMBL/GenBank/DDBJ databases">
        <title>Arachidicoccus sp. nov., a bacterium isolated from soil.</title>
        <authorList>
            <person name="Weon H.-Y."/>
            <person name="Kwon S.-W."/>
            <person name="Lee S.A."/>
        </authorList>
    </citation>
    <scope>NUCLEOTIDE SEQUENCE [LARGE SCALE GENOMIC DNA]</scope>
    <source>
        <strain evidence="4 5">KIS59-12</strain>
    </source>
</reference>
<dbReference type="GO" id="GO:0016020">
    <property type="term" value="C:membrane"/>
    <property type="evidence" value="ECO:0007669"/>
    <property type="project" value="GOC"/>
</dbReference>
<dbReference type="InterPro" id="IPR001139">
    <property type="entry name" value="Glyco_hydro_30"/>
</dbReference>
<proteinExistence type="inferred from homology"/>
<evidence type="ECO:0000313" key="4">
    <source>
        <dbReference type="EMBL" id="AYD48006.1"/>
    </source>
</evidence>
<dbReference type="InterPro" id="IPR017853">
    <property type="entry name" value="GH"/>
</dbReference>
<name>A0A386HR07_9BACT</name>
<comment type="similarity">
    <text evidence="1">Belongs to the glycosyl hydrolase 30 family.</text>
</comment>
<evidence type="ECO:0000256" key="2">
    <source>
        <dbReference type="ARBA" id="ARBA00022729"/>
    </source>
</evidence>
<dbReference type="SUPFAM" id="SSF51011">
    <property type="entry name" value="Glycosyl hydrolase domain"/>
    <property type="match status" value="1"/>
</dbReference>
<dbReference type="Gene3D" id="3.20.20.80">
    <property type="entry name" value="Glycosidases"/>
    <property type="match status" value="1"/>
</dbReference>
<sequence length="413" mass="44321">MKKIFIGFTSMLFILGCQKADSLVSKTPEKGIPANTSSAVDTIATISIIDASATQQTIYGFGGADIIDWTGDLTSAQRDSAFSPTNGIGLSIVRVRVPVDSAEFVQAKATIDICKSYGGMAIASTWSAPAWMKTNDSAIGGTLKPSSYADFAAYLRRFNKAVGGLAAISPTNEPNYKVSYESMQMTATQVADFVAAEGDSSGAPIMAPEPFNMDQSYINSYLSNATAKSKTAFIAGHIYGATPYTLSIDKPVWMTEHYINSNISGNDWTNAMNAAKEIYDCMNAGWGAYIWWYIRRSYGPISETGNIQKLGYVMAQYARYVRPGYTKISCTANPATGVYISAYKSSSKIVVVAINQNSTHIYLPFSLKNAAATGFTQYTTTNSANLVSDKVAVSGNGFGIQMPENSISTLVSN</sequence>
<keyword evidence="2" id="KW-0732">Signal</keyword>
<dbReference type="GO" id="GO:0045493">
    <property type="term" value="P:xylan catabolic process"/>
    <property type="evidence" value="ECO:0007669"/>
    <property type="project" value="UniProtKB-KW"/>
</dbReference>
<dbReference type="RefSeq" id="WP_119988030.1">
    <property type="nucleotide sequence ID" value="NZ_CP032489.1"/>
</dbReference>
<dbReference type="OrthoDB" id="9806701at2"/>
<evidence type="ECO:0000256" key="3">
    <source>
        <dbReference type="ARBA" id="ARBA00022801"/>
    </source>
</evidence>
<dbReference type="PANTHER" id="PTHR11069:SF38">
    <property type="entry name" value="GLUCURONOXYLANASE XYNC"/>
    <property type="match status" value="1"/>
</dbReference>
<keyword evidence="5" id="KW-1185">Reference proteome</keyword>
<dbReference type="PROSITE" id="PS51257">
    <property type="entry name" value="PROKAR_LIPOPROTEIN"/>
    <property type="match status" value="1"/>
</dbReference>
<keyword evidence="4" id="KW-0858">Xylan degradation</keyword>
<keyword evidence="3 4" id="KW-0378">Hydrolase</keyword>